<evidence type="ECO:0000256" key="7">
    <source>
        <dbReference type="ARBA" id="ARBA00023102"/>
    </source>
</evidence>
<dbReference type="GO" id="GO:0000162">
    <property type="term" value="P:L-tryptophan biosynthetic process"/>
    <property type="evidence" value="ECO:0007669"/>
    <property type="project" value="TreeGrafter"/>
</dbReference>
<evidence type="ECO:0000256" key="6">
    <source>
        <dbReference type="ARBA" id="ARBA00022605"/>
    </source>
</evidence>
<dbReference type="Proteomes" id="UP000295711">
    <property type="component" value="Unassembled WGS sequence"/>
</dbReference>
<keyword evidence="7 9" id="KW-0368">Histidine biosynthesis</keyword>
<comment type="caution">
    <text evidence="9">Lacks conserved residue(s) required for the propagation of feature annotation.</text>
</comment>
<evidence type="ECO:0000256" key="2">
    <source>
        <dbReference type="ARBA" id="ARBA00004496"/>
    </source>
</evidence>
<dbReference type="RefSeq" id="WP_132087230.1">
    <property type="nucleotide sequence ID" value="NZ_JANKAQ010000005.1"/>
</dbReference>
<comment type="similarity">
    <text evidence="4 9 10">Belongs to the HisA/HisF family.</text>
</comment>
<keyword evidence="6 9" id="KW-0028">Amino-acid biosynthesis</keyword>
<comment type="caution">
    <text evidence="11">The sequence shown here is derived from an EMBL/GenBank/DDBJ whole genome shotgun (WGS) entry which is preliminary data.</text>
</comment>
<dbReference type="EMBL" id="SLXA01000001">
    <property type="protein sequence ID" value="TCO86312.1"/>
    <property type="molecule type" value="Genomic_DNA"/>
</dbReference>
<dbReference type="Pfam" id="PF00977">
    <property type="entry name" value="His_biosynth"/>
    <property type="match status" value="1"/>
</dbReference>
<dbReference type="UniPathway" id="UPA00031">
    <property type="reaction ID" value="UER00009"/>
</dbReference>
<evidence type="ECO:0000256" key="3">
    <source>
        <dbReference type="ARBA" id="ARBA00005133"/>
    </source>
</evidence>
<evidence type="ECO:0000256" key="4">
    <source>
        <dbReference type="ARBA" id="ARBA00009667"/>
    </source>
</evidence>
<gene>
    <name evidence="9" type="primary">hisA</name>
    <name evidence="11" type="ORF">EV212_10192</name>
</gene>
<evidence type="ECO:0000256" key="1">
    <source>
        <dbReference type="ARBA" id="ARBA00000901"/>
    </source>
</evidence>
<keyword evidence="12" id="KW-1185">Reference proteome</keyword>
<reference evidence="11 12" key="1">
    <citation type="submission" date="2019-03" db="EMBL/GenBank/DDBJ databases">
        <title>Genomic Encyclopedia of Type Strains, Phase IV (KMG-IV): sequencing the most valuable type-strain genomes for metagenomic binning, comparative biology and taxonomic classification.</title>
        <authorList>
            <person name="Goeker M."/>
        </authorList>
    </citation>
    <scope>NUCLEOTIDE SEQUENCE [LARGE SCALE GENOMIC DNA]</scope>
    <source>
        <strain evidence="11 12">DSM 28559</strain>
    </source>
</reference>
<dbReference type="CDD" id="cd04732">
    <property type="entry name" value="HisA"/>
    <property type="match status" value="1"/>
</dbReference>
<dbReference type="Gene3D" id="3.20.20.70">
    <property type="entry name" value="Aldolase class I"/>
    <property type="match status" value="1"/>
</dbReference>
<evidence type="ECO:0000256" key="8">
    <source>
        <dbReference type="ARBA" id="ARBA00023235"/>
    </source>
</evidence>
<dbReference type="PANTHER" id="PTHR43090:SF2">
    <property type="entry name" value="1-(5-PHOSPHORIBOSYL)-5-[(5-PHOSPHORIBOSYLAMINO)METHYLIDENEAMINO] IMIDAZOLE-4-CARBOXAMIDE ISOMERASE"/>
    <property type="match status" value="1"/>
</dbReference>
<keyword evidence="8 9" id="KW-0413">Isomerase</keyword>
<evidence type="ECO:0000313" key="12">
    <source>
        <dbReference type="Proteomes" id="UP000295711"/>
    </source>
</evidence>
<sequence>MQLYAGIHISDGKSVNPNDLHYLRNNILTLDPVKLALHWQEMGATYLHIVDLDAASMGYPVNEETIKDILDVVHIPVQYGGGLRSIKDIDSFLNMGASRVIIGTQAIYSPNFLKEALQIFGPEKILVGIDADQGMVVIEGRGKVSNFNSLTLAQQVEKLGVRTVVYTDIVCANQVKGPDIINTKELIDHTHLDIIYSGGIASLQDLKNMRNAGVGGVMIGAALYTNKIKLKEAVMLYERGEQVE</sequence>
<evidence type="ECO:0000256" key="5">
    <source>
        <dbReference type="ARBA" id="ARBA00022490"/>
    </source>
</evidence>
<proteinExistence type="inferred from homology"/>
<dbReference type="PANTHER" id="PTHR43090">
    <property type="entry name" value="1-(5-PHOSPHORIBOSYL)-5-[(5-PHOSPHORIBOSYLAMINO)METHYLIDENEAMINO] IMIDAZOLE-4-CARBOXAMIDE ISOMERASE"/>
    <property type="match status" value="1"/>
</dbReference>
<dbReference type="InterPro" id="IPR023016">
    <property type="entry name" value="HisA/PriA"/>
</dbReference>
<dbReference type="FunFam" id="3.20.20.70:FF:000009">
    <property type="entry name" value="1-(5-phosphoribosyl)-5-[(5-phosphoribosylamino)methylideneamino] imidazole-4-carboxamide isomerase"/>
    <property type="match status" value="1"/>
</dbReference>
<comment type="pathway">
    <text evidence="3 9">Amino-acid biosynthesis; L-histidine biosynthesis; L-histidine from 5-phospho-alpha-D-ribose 1-diphosphate: step 4/9.</text>
</comment>
<protein>
    <recommendedName>
        <fullName evidence="9">1-(5-phosphoribosyl)-5-[(5-phosphoribosylamino)methylideneamino] imidazole-4-carboxamide isomerase</fullName>
        <ecNumber evidence="9">5.3.1.16</ecNumber>
    </recommendedName>
    <alternativeName>
        <fullName evidence="9">Phosphoribosylformimino-5-aminoimidazole carboxamide ribotide isomerase</fullName>
    </alternativeName>
</protein>
<keyword evidence="5 9" id="KW-0963">Cytoplasm</keyword>
<dbReference type="SUPFAM" id="SSF51366">
    <property type="entry name" value="Ribulose-phoshate binding barrel"/>
    <property type="match status" value="1"/>
</dbReference>
<evidence type="ECO:0000256" key="9">
    <source>
        <dbReference type="HAMAP-Rule" id="MF_01014"/>
    </source>
</evidence>
<dbReference type="AlphaFoldDB" id="A0A4R2LE11"/>
<dbReference type="InterPro" id="IPR011060">
    <property type="entry name" value="RibuloseP-bd_barrel"/>
</dbReference>
<accession>A0A4R2LE11</accession>
<dbReference type="GO" id="GO:0003949">
    <property type="term" value="F:1-(5-phosphoribosyl)-5-[(5-phosphoribosylamino)methylideneamino]imidazole-4-carboxamide isomerase activity"/>
    <property type="evidence" value="ECO:0007669"/>
    <property type="project" value="UniProtKB-UniRule"/>
</dbReference>
<name>A0A4R2LE11_9FIRM</name>
<dbReference type="OrthoDB" id="9807749at2"/>
<dbReference type="InterPro" id="IPR044524">
    <property type="entry name" value="Isoase_HisA-like"/>
</dbReference>
<evidence type="ECO:0000256" key="10">
    <source>
        <dbReference type="RuleBase" id="RU003657"/>
    </source>
</evidence>
<feature type="active site" description="Proton donor" evidence="9">
    <location>
        <position position="130"/>
    </location>
</feature>
<organism evidence="11 12">
    <name type="scientific">Frisingicoccus caecimuris</name>
    <dbReference type="NCBI Taxonomy" id="1796636"/>
    <lineage>
        <taxon>Bacteria</taxon>
        <taxon>Bacillati</taxon>
        <taxon>Bacillota</taxon>
        <taxon>Clostridia</taxon>
        <taxon>Lachnospirales</taxon>
        <taxon>Lachnospiraceae</taxon>
        <taxon>Frisingicoccus</taxon>
    </lineage>
</organism>
<dbReference type="EC" id="5.3.1.16" evidence="9"/>
<comment type="subcellular location">
    <subcellularLocation>
        <location evidence="2 9">Cytoplasm</location>
    </subcellularLocation>
</comment>
<dbReference type="InterPro" id="IPR013785">
    <property type="entry name" value="Aldolase_TIM"/>
</dbReference>
<dbReference type="HAMAP" id="MF_01014">
    <property type="entry name" value="HisA"/>
    <property type="match status" value="1"/>
</dbReference>
<dbReference type="InterPro" id="IPR006062">
    <property type="entry name" value="His_biosynth"/>
</dbReference>
<comment type="catalytic activity">
    <reaction evidence="1 9">
        <text>1-(5-phospho-beta-D-ribosyl)-5-[(5-phospho-beta-D-ribosylamino)methylideneamino]imidazole-4-carboxamide = 5-[(5-phospho-1-deoxy-D-ribulos-1-ylimino)methylamino]-1-(5-phospho-beta-D-ribosyl)imidazole-4-carboxamide</text>
        <dbReference type="Rhea" id="RHEA:15469"/>
        <dbReference type="ChEBI" id="CHEBI:58435"/>
        <dbReference type="ChEBI" id="CHEBI:58525"/>
        <dbReference type="EC" id="5.3.1.16"/>
    </reaction>
</comment>
<dbReference type="GO" id="GO:0005737">
    <property type="term" value="C:cytoplasm"/>
    <property type="evidence" value="ECO:0007669"/>
    <property type="project" value="UniProtKB-SubCell"/>
</dbReference>
<evidence type="ECO:0000313" key="11">
    <source>
        <dbReference type="EMBL" id="TCO86312.1"/>
    </source>
</evidence>
<dbReference type="GO" id="GO:0000105">
    <property type="term" value="P:L-histidine biosynthetic process"/>
    <property type="evidence" value="ECO:0007669"/>
    <property type="project" value="UniProtKB-UniRule"/>
</dbReference>